<dbReference type="PRINTS" id="PR00313">
    <property type="entry name" value="CABNDNGRPT"/>
</dbReference>
<evidence type="ECO:0000256" key="1">
    <source>
        <dbReference type="ARBA" id="ARBA00022837"/>
    </source>
</evidence>
<dbReference type="EMBL" id="JAKNRV010000132">
    <property type="protein sequence ID" value="MCK1785612.1"/>
    <property type="molecule type" value="Genomic_DNA"/>
</dbReference>
<dbReference type="InterPro" id="IPR011049">
    <property type="entry name" value="Serralysin-like_metalloprot_C"/>
</dbReference>
<evidence type="ECO:0000313" key="2">
    <source>
        <dbReference type="EMBL" id="MCK1785612.1"/>
    </source>
</evidence>
<keyword evidence="1" id="KW-0106">Calcium</keyword>
<name>A0ABT0EIS0_9PSED</name>
<dbReference type="Proteomes" id="UP001317085">
    <property type="component" value="Unassembled WGS sequence"/>
</dbReference>
<evidence type="ECO:0008006" key="4">
    <source>
        <dbReference type="Google" id="ProtNLM"/>
    </source>
</evidence>
<dbReference type="Gene3D" id="2.150.10.10">
    <property type="entry name" value="Serralysin-like metalloprotease, C-terminal"/>
    <property type="match status" value="3"/>
</dbReference>
<dbReference type="PANTHER" id="PTHR39431:SF1">
    <property type="entry name" value="FRPA_C-RELATED PROTEIN"/>
    <property type="match status" value="1"/>
</dbReference>
<organism evidence="2 3">
    <name type="scientific">Pseudomonas emilianonis</name>
    <dbReference type="NCBI Taxonomy" id="2915812"/>
    <lineage>
        <taxon>Bacteria</taxon>
        <taxon>Pseudomonadati</taxon>
        <taxon>Pseudomonadota</taxon>
        <taxon>Gammaproteobacteria</taxon>
        <taxon>Pseudomonadales</taxon>
        <taxon>Pseudomonadaceae</taxon>
        <taxon>Pseudomonas</taxon>
    </lineage>
</organism>
<gene>
    <name evidence="2" type="ORF">L9Z73_14975</name>
</gene>
<dbReference type="RefSeq" id="WP_247402262.1">
    <property type="nucleotide sequence ID" value="NZ_JAKNRV010000132.1"/>
</dbReference>
<sequence>MPQALSKVELDRAEALLESAGPSAMYEYLAAKGYRYAELASGVSKGDTLAGAAAISFMKMTASNAGTPVSDADVARILKQMAGQYILALNKKLEGTEGGTLSSDVTHDEAWKFHSSVFKANGLPEDAWTLNSVFSNITENTRETYWKTVLDSAGDIKKELMLAINTVQLMSLASVAGSEANKTLAQGWINKVDSPTGYYNVVTQLLNSANDPARPDAKTTLDNIRKIEIEPNGDMILTVPLSSSSVGEATLLYTKDSVQVSVAGISLMEVPKDSIISVGKQNVSVSHSYGDLSAAYRLTAQGVVVAWKNAEGGLAVEQTYGFDGLPVNTTWKQNGQTFTGPAPDLAAFISQTSTQTGALVLSQTVASQQAQTGTLLNTSAEGAIAAAENALSLKALQHRLAQEPYSDRWSPTALGASIPFALRLSNGLQAAIQQVLNIAQQGWSTYNVGIVTILPLEVSGSGRYHLPLVLDLTGSGIKLLPPSQSNAVFDHNADGAKSAVGWVGADNGILVFDTNGNGAIDNATEWFGESFAVPGSKAPVGQNGFSALATLAAAGSTVFSRDTALINPLTGGSYFDGVKVWVDADQNGISTPDELKTLTSLGIASIDLISTHDGRQVGGGLIDSTAGFTFTNGTRRDIADIGLAEKTEAAQGAAPINPGTLIFADYASKGYAAMAAGQARGADAALATTAPDFAGYTAALQAWSVKQRYRSSQGFPNLLLGVRDRTLITFYEGESGAEQGSTAGKEVLALLQQGSTYYGTVRSTLQAIDAGAIALGQAQTAAQIANAVPSAEARSTAQAKAHSAAVAWGAAATSYLTTSEAWAAYTGRLEALRGQVNSLVPVNKNSIGHLPGNNTFFSPDDAGFAADTFTAYAALLQLSRDLKVGIDTSLGAFAQSAGYAKAYNGVAGGTVTVDKGYNLILAGNGAQRFVLNTSVDNVLVSQASGQVTLQGFQAGSAGDQVQLLGLGDSASLIRTQDGLRVIAADGQRYVDLLGANASDLSLFANFSGVRTLSFAGYYQAGVRSLRNNGLNDGQVHINEIIASRYGDTLISGDWSSVLRGGIGNDTFLVTGRGAWVDGGEGIDVVSYTEIAGGVNVNLSSGRDSLESTLFNIDNITGSAWSDTLTGTTANNVLAGGRGNDRLEGAGGNDVYVFDRGDGQDKVINGVSGNTGPSSILKLQAGIKAADLWLAREGNNLLVAVLGSHDRVEIQDWFAADYRKLAAIELSNGLRLGSDAVELAIATQQSWKQANPGFNPVDPLTANKPPSVDAYFTAHVDVPLVPSISNVALETRRVYESGAVTQGAGLATTAANQAAAAIAALGSKSAQASSLGRQVSLIYLVPSMNSYRYYNSQDPQAYILTTQINFDSTNPMTGRPKGVVSYERISALNADAFYVKSIFEVSFPASSTTSNAYLERGVGTVAASVAAFASISGSLSLTTTVGQAVASSARARQSALGQAVNANDTKNAATAQSAKEAAAAFERGLTSTVSLYQDALGGLAGSSSLIAQTAANLASILPPTVITTTQRYVTKSLFPPFTPAHWVTVTSTSRYEWASTVDRDKANALLTAQASAQEAYAQASASLQTYKTALGSVLGYADVQFVSGSQVSAVAGASASLLISGAGNGHGMTGGAGRDIFLFTQSAGATGHRINAFQAGVSGDRLLLSSASSTAYLDEDASAQARLSFSPGTPLLTLSGVNLNALSLYDNLLGVATVDYSGSTKGIVAQLDSLTPRDFDGFTHVQNLNGSALADRLNGDSQDNILNGGAGDDVLTGKGGNNVLTGGAGIDTASYEGAPAGVVVDLAKGTASNGYGGVDRLTSIENVLGSSHDDILSGDAGSNRLEGGAGNDVLIGGGGYDHYVIARGQGHDTLINGIGEARGALHIDNESRESLWFQRAGNDLRVQLLGSDTDITVQGWYDNSVSRLDRIALGGSHTDYLLGTQVDQLVQAMAGFSGSHPGFDPKASGVISDASLLATLSSSWLTSPAA</sequence>
<dbReference type="PANTHER" id="PTHR39431">
    <property type="entry name" value="FRPA/C-RELATED PROTEIN"/>
    <property type="match status" value="1"/>
</dbReference>
<reference evidence="2 3" key="1">
    <citation type="submission" date="2022-02" db="EMBL/GenBank/DDBJ databases">
        <title>Comparative genomics of the first Antarctic Pseudomonas spp. capable of biotransforming 2,4,6-Trinitrotoluene.</title>
        <authorList>
            <person name="Cabrera M.A."/>
            <person name="Marquez S.L."/>
            <person name="Perez-Donoso J.M."/>
        </authorList>
    </citation>
    <scope>NUCLEOTIDE SEQUENCE [LARGE SCALE GENOMIC DNA]</scope>
    <source>
        <strain evidence="2 3">TNT11</strain>
    </source>
</reference>
<evidence type="ECO:0000313" key="3">
    <source>
        <dbReference type="Proteomes" id="UP001317085"/>
    </source>
</evidence>
<dbReference type="InterPro" id="IPR001343">
    <property type="entry name" value="Hemolysn_Ca-bd"/>
</dbReference>
<accession>A0ABT0EIS0</accession>
<comment type="caution">
    <text evidence="2">The sequence shown here is derived from an EMBL/GenBank/DDBJ whole genome shotgun (WGS) entry which is preliminary data.</text>
</comment>
<keyword evidence="3" id="KW-1185">Reference proteome</keyword>
<protein>
    <recommendedName>
        <fullName evidence="4">Calcium-binding protein</fullName>
    </recommendedName>
</protein>
<dbReference type="SUPFAM" id="SSF51120">
    <property type="entry name" value="beta-Roll"/>
    <property type="match status" value="3"/>
</dbReference>
<dbReference type="Pfam" id="PF00353">
    <property type="entry name" value="HemolysinCabind"/>
    <property type="match status" value="3"/>
</dbReference>
<proteinExistence type="predicted"/>